<sequence length="65" mass="7066">MKTVNQLEQPDQFYDELANAHKDLDLPASADLNARLVLILANQIGSQKVLSECIALALCVPESSV</sequence>
<organism evidence="1 2">
    <name type="scientific">Advenella alkanexedens</name>
    <dbReference type="NCBI Taxonomy" id="1481665"/>
    <lineage>
        <taxon>Bacteria</taxon>
        <taxon>Pseudomonadati</taxon>
        <taxon>Pseudomonadota</taxon>
        <taxon>Betaproteobacteria</taxon>
        <taxon>Burkholderiales</taxon>
        <taxon>Alcaligenaceae</taxon>
    </lineage>
</organism>
<keyword evidence="2" id="KW-1185">Reference proteome</keyword>
<evidence type="ECO:0000313" key="2">
    <source>
        <dbReference type="Proteomes" id="UP000722165"/>
    </source>
</evidence>
<protein>
    <submittedName>
        <fullName evidence="1">DUF2783 domain-containing protein</fullName>
    </submittedName>
</protein>
<dbReference type="InterPro" id="IPR021233">
    <property type="entry name" value="DUF2783"/>
</dbReference>
<gene>
    <name evidence="1" type="ORF">KU392_10780</name>
</gene>
<dbReference type="Pfam" id="PF10932">
    <property type="entry name" value="DUF2783"/>
    <property type="match status" value="1"/>
</dbReference>
<dbReference type="Proteomes" id="UP000722165">
    <property type="component" value="Unassembled WGS sequence"/>
</dbReference>
<dbReference type="EMBL" id="JAHSPR010000008">
    <property type="protein sequence ID" value="MBV4397730.1"/>
    <property type="molecule type" value="Genomic_DNA"/>
</dbReference>
<evidence type="ECO:0000313" key="1">
    <source>
        <dbReference type="EMBL" id="MBV4397730.1"/>
    </source>
</evidence>
<name>A0ABS6NQ11_9BURK</name>
<accession>A0ABS6NQ11</accession>
<dbReference type="RefSeq" id="WP_217735294.1">
    <property type="nucleotide sequence ID" value="NZ_JAHSPR010000008.1"/>
</dbReference>
<comment type="caution">
    <text evidence="1">The sequence shown here is derived from an EMBL/GenBank/DDBJ whole genome shotgun (WGS) entry which is preliminary data.</text>
</comment>
<proteinExistence type="predicted"/>
<reference evidence="1 2" key="1">
    <citation type="submission" date="2021-06" db="EMBL/GenBank/DDBJ databases">
        <authorList>
            <person name="Lu T."/>
            <person name="Wang Q."/>
            <person name="Han X."/>
        </authorList>
    </citation>
    <scope>NUCLEOTIDE SEQUENCE [LARGE SCALE GENOMIC DNA]</scope>
    <source>
        <strain evidence="1 2">LAM0050</strain>
    </source>
</reference>